<organism evidence="12 13">
    <name type="scientific">Halorussus aquaticus</name>
    <dbReference type="NCBI Taxonomy" id="2953748"/>
    <lineage>
        <taxon>Archaea</taxon>
        <taxon>Methanobacteriati</taxon>
        <taxon>Methanobacteriota</taxon>
        <taxon>Stenosarchaea group</taxon>
        <taxon>Halobacteria</taxon>
        <taxon>Halobacteriales</taxon>
        <taxon>Haladaptataceae</taxon>
        <taxon>Halorussus</taxon>
    </lineage>
</organism>
<dbReference type="PRINTS" id="PR00344">
    <property type="entry name" value="BCTRLSENSOR"/>
</dbReference>
<dbReference type="InterPro" id="IPR036890">
    <property type="entry name" value="HATPase_C_sf"/>
</dbReference>
<dbReference type="InterPro" id="IPR004358">
    <property type="entry name" value="Sig_transdc_His_kin-like_C"/>
</dbReference>
<evidence type="ECO:0000256" key="5">
    <source>
        <dbReference type="ARBA" id="ARBA00022777"/>
    </source>
</evidence>
<evidence type="ECO:0000256" key="4">
    <source>
        <dbReference type="ARBA" id="ARBA00022741"/>
    </source>
</evidence>
<name>A0ABD5PXR4_9EURY</name>
<evidence type="ECO:0000313" key="13">
    <source>
        <dbReference type="Proteomes" id="UP001595945"/>
    </source>
</evidence>
<keyword evidence="13" id="KW-1185">Reference proteome</keyword>
<reference evidence="12 13" key="1">
    <citation type="journal article" date="2019" name="Int. J. Syst. Evol. Microbiol.">
        <title>The Global Catalogue of Microorganisms (GCM) 10K type strain sequencing project: providing services to taxonomists for standard genome sequencing and annotation.</title>
        <authorList>
            <consortium name="The Broad Institute Genomics Platform"/>
            <consortium name="The Broad Institute Genome Sequencing Center for Infectious Disease"/>
            <person name="Wu L."/>
            <person name="Ma J."/>
        </authorList>
    </citation>
    <scope>NUCLEOTIDE SEQUENCE [LARGE SCALE GENOMIC DNA]</scope>
    <source>
        <strain evidence="12 13">XZYJ18</strain>
    </source>
</reference>
<dbReference type="InterPro" id="IPR036097">
    <property type="entry name" value="HisK_dim/P_sf"/>
</dbReference>
<keyword evidence="6 12" id="KW-0067">ATP-binding</keyword>
<evidence type="ECO:0000256" key="8">
    <source>
        <dbReference type="SAM" id="Coils"/>
    </source>
</evidence>
<feature type="transmembrane region" description="Helical" evidence="10">
    <location>
        <begin position="48"/>
        <end position="71"/>
    </location>
</feature>
<keyword evidence="4" id="KW-0547">Nucleotide-binding</keyword>
<dbReference type="GO" id="GO:0005524">
    <property type="term" value="F:ATP binding"/>
    <property type="evidence" value="ECO:0007669"/>
    <property type="project" value="UniProtKB-KW"/>
</dbReference>
<keyword evidence="10" id="KW-0472">Membrane</keyword>
<gene>
    <name evidence="12" type="ORF">ACFO9K_02095</name>
</gene>
<feature type="coiled-coil region" evidence="8">
    <location>
        <begin position="133"/>
        <end position="160"/>
    </location>
</feature>
<feature type="transmembrane region" description="Helical" evidence="10">
    <location>
        <begin position="12"/>
        <end position="33"/>
    </location>
</feature>
<proteinExistence type="predicted"/>
<feature type="transmembrane region" description="Helical" evidence="10">
    <location>
        <begin position="83"/>
        <end position="104"/>
    </location>
</feature>
<dbReference type="InterPro" id="IPR003594">
    <property type="entry name" value="HATPase_dom"/>
</dbReference>
<sequence>MRRERNRSGDSGGAWSSALVTGLGVFFLFVYVAEQVVVYDVQRFYSKGFLAGFAVSAIFISALLGGGYWLGRTDLSPDRYLRVAKWVVGGMVFFFGINVVIMALTNTGDFAFRFSWGRWSANVGAAGGLLVGYVEARAIQRELEAQRAEIRAEEAESQRRWLDYLNGLLRHEVLNTANIITGYASILLDDDALDDTTEAHLATIHRQGRDMTNVIRDVQVLLETTSEPDQSKPKNLSDVLADELDQLRDTYESVTVEASIPDDVTVLADDLLARIFSNLFRNAVEHNDSERPEVRVTVEETGETALVRVADDGPGIPANDRATLFDRSDNTGASHGLGLYLVRTLAERYDGRVELTETGPDGSVFTVELSKTDRDTHDTAAVEEGAPDQRLAQ</sequence>
<dbReference type="SMART" id="SM00387">
    <property type="entry name" value="HATPase_c"/>
    <property type="match status" value="1"/>
</dbReference>
<evidence type="ECO:0000256" key="1">
    <source>
        <dbReference type="ARBA" id="ARBA00000085"/>
    </source>
</evidence>
<dbReference type="GO" id="GO:0004673">
    <property type="term" value="F:protein histidine kinase activity"/>
    <property type="evidence" value="ECO:0007669"/>
    <property type="project" value="UniProtKB-EC"/>
</dbReference>
<dbReference type="InterPro" id="IPR050351">
    <property type="entry name" value="BphY/WalK/GraS-like"/>
</dbReference>
<evidence type="ECO:0000256" key="2">
    <source>
        <dbReference type="ARBA" id="ARBA00012438"/>
    </source>
</evidence>
<evidence type="ECO:0000256" key="6">
    <source>
        <dbReference type="ARBA" id="ARBA00022840"/>
    </source>
</evidence>
<keyword evidence="3" id="KW-0808">Transferase</keyword>
<dbReference type="RefSeq" id="WP_254267454.1">
    <property type="nucleotide sequence ID" value="NZ_CP100400.1"/>
</dbReference>
<evidence type="ECO:0000256" key="10">
    <source>
        <dbReference type="SAM" id="Phobius"/>
    </source>
</evidence>
<keyword evidence="8" id="KW-0175">Coiled coil</keyword>
<dbReference type="EMBL" id="JBHSHT010000001">
    <property type="protein sequence ID" value="MFC4823045.1"/>
    <property type="molecule type" value="Genomic_DNA"/>
</dbReference>
<keyword evidence="7" id="KW-0902">Two-component regulatory system</keyword>
<dbReference type="SUPFAM" id="SSF47384">
    <property type="entry name" value="Homodimeric domain of signal transducing histidine kinase"/>
    <property type="match status" value="1"/>
</dbReference>
<dbReference type="PANTHER" id="PTHR42878">
    <property type="entry name" value="TWO-COMPONENT HISTIDINE KINASE"/>
    <property type="match status" value="1"/>
</dbReference>
<dbReference type="CDD" id="cd00075">
    <property type="entry name" value="HATPase"/>
    <property type="match status" value="1"/>
</dbReference>
<feature type="domain" description="Histidine kinase" evidence="11">
    <location>
        <begin position="168"/>
        <end position="373"/>
    </location>
</feature>
<evidence type="ECO:0000256" key="9">
    <source>
        <dbReference type="SAM" id="MobiDB-lite"/>
    </source>
</evidence>
<dbReference type="Gene3D" id="3.30.565.10">
    <property type="entry name" value="Histidine kinase-like ATPase, C-terminal domain"/>
    <property type="match status" value="1"/>
</dbReference>
<dbReference type="GO" id="GO:0000160">
    <property type="term" value="P:phosphorelay signal transduction system"/>
    <property type="evidence" value="ECO:0007669"/>
    <property type="project" value="UniProtKB-KW"/>
</dbReference>
<evidence type="ECO:0000259" key="11">
    <source>
        <dbReference type="PROSITE" id="PS50109"/>
    </source>
</evidence>
<dbReference type="GeneID" id="73045910"/>
<comment type="caution">
    <text evidence="12">The sequence shown here is derived from an EMBL/GenBank/DDBJ whole genome shotgun (WGS) entry which is preliminary data.</text>
</comment>
<evidence type="ECO:0000256" key="7">
    <source>
        <dbReference type="ARBA" id="ARBA00023012"/>
    </source>
</evidence>
<dbReference type="Proteomes" id="UP001595945">
    <property type="component" value="Unassembled WGS sequence"/>
</dbReference>
<dbReference type="Pfam" id="PF02518">
    <property type="entry name" value="HATPase_c"/>
    <property type="match status" value="1"/>
</dbReference>
<dbReference type="SUPFAM" id="SSF55874">
    <property type="entry name" value="ATPase domain of HSP90 chaperone/DNA topoisomerase II/histidine kinase"/>
    <property type="match status" value="1"/>
</dbReference>
<feature type="region of interest" description="Disordered" evidence="9">
    <location>
        <begin position="372"/>
        <end position="393"/>
    </location>
</feature>
<dbReference type="InterPro" id="IPR005467">
    <property type="entry name" value="His_kinase_dom"/>
</dbReference>
<keyword evidence="10" id="KW-1133">Transmembrane helix</keyword>
<evidence type="ECO:0000313" key="12">
    <source>
        <dbReference type="EMBL" id="MFC4823045.1"/>
    </source>
</evidence>
<dbReference type="PANTHER" id="PTHR42878:SF7">
    <property type="entry name" value="SENSOR HISTIDINE KINASE GLRK"/>
    <property type="match status" value="1"/>
</dbReference>
<comment type="catalytic activity">
    <reaction evidence="1">
        <text>ATP + protein L-histidine = ADP + protein N-phospho-L-histidine.</text>
        <dbReference type="EC" id="2.7.13.3"/>
    </reaction>
</comment>
<dbReference type="EC" id="2.7.13.3" evidence="2"/>
<dbReference type="Gene3D" id="1.10.287.130">
    <property type="match status" value="1"/>
</dbReference>
<keyword evidence="10" id="KW-0812">Transmembrane</keyword>
<protein>
    <recommendedName>
        <fullName evidence="2">histidine kinase</fullName>
        <ecNumber evidence="2">2.7.13.3</ecNumber>
    </recommendedName>
</protein>
<dbReference type="AlphaFoldDB" id="A0ABD5PXR4"/>
<accession>A0ABD5PXR4</accession>
<dbReference type="PROSITE" id="PS50109">
    <property type="entry name" value="HIS_KIN"/>
    <property type="match status" value="1"/>
</dbReference>
<keyword evidence="5" id="KW-0418">Kinase</keyword>
<evidence type="ECO:0000256" key="3">
    <source>
        <dbReference type="ARBA" id="ARBA00022679"/>
    </source>
</evidence>